<evidence type="ECO:0000256" key="1">
    <source>
        <dbReference type="ARBA" id="ARBA00022450"/>
    </source>
</evidence>
<feature type="domain" description="Carrier" evidence="3">
    <location>
        <begin position="1425"/>
        <end position="1500"/>
    </location>
</feature>
<dbReference type="FunFam" id="2.30.38.10:FF:000001">
    <property type="entry name" value="Non-ribosomal peptide synthetase PvdI"/>
    <property type="match status" value="1"/>
</dbReference>
<dbReference type="Pfam" id="PF13193">
    <property type="entry name" value="AMP-binding_C"/>
    <property type="match status" value="1"/>
</dbReference>
<dbReference type="InterPro" id="IPR042099">
    <property type="entry name" value="ANL_N_sf"/>
</dbReference>
<accession>A0A1I3R3B8</accession>
<dbReference type="GO" id="GO:0044550">
    <property type="term" value="P:secondary metabolite biosynthetic process"/>
    <property type="evidence" value="ECO:0007669"/>
    <property type="project" value="TreeGrafter"/>
</dbReference>
<dbReference type="GO" id="GO:0004497">
    <property type="term" value="F:monooxygenase activity"/>
    <property type="evidence" value="ECO:0007669"/>
    <property type="project" value="UniProtKB-KW"/>
</dbReference>
<dbReference type="InterPro" id="IPR009081">
    <property type="entry name" value="PP-bd_ACP"/>
</dbReference>
<dbReference type="GO" id="GO:0031177">
    <property type="term" value="F:phosphopantetheine binding"/>
    <property type="evidence" value="ECO:0007669"/>
    <property type="project" value="InterPro"/>
</dbReference>
<dbReference type="Pfam" id="PF00550">
    <property type="entry name" value="PP-binding"/>
    <property type="match status" value="1"/>
</dbReference>
<name>A0A1I3R3B8_9HYPH</name>
<dbReference type="Pfam" id="PF00296">
    <property type="entry name" value="Bac_luciferase"/>
    <property type="match status" value="1"/>
</dbReference>
<dbReference type="InterPro" id="IPR020845">
    <property type="entry name" value="AMP-binding_CS"/>
</dbReference>
<dbReference type="Pfam" id="PF00501">
    <property type="entry name" value="AMP-binding"/>
    <property type="match status" value="1"/>
</dbReference>
<dbReference type="InterPro" id="IPR036661">
    <property type="entry name" value="Luciferase-like_sf"/>
</dbReference>
<dbReference type="Gene3D" id="3.40.50.1820">
    <property type="entry name" value="alpha/beta hydrolase"/>
    <property type="match status" value="1"/>
</dbReference>
<dbReference type="PANTHER" id="PTHR45527">
    <property type="entry name" value="NONRIBOSOMAL PEPTIDE SYNTHETASE"/>
    <property type="match status" value="1"/>
</dbReference>
<dbReference type="Gene3D" id="3.20.20.30">
    <property type="entry name" value="Luciferase-like domain"/>
    <property type="match status" value="1"/>
</dbReference>
<dbReference type="InterPro" id="IPR024011">
    <property type="entry name" value="Biosynth_lucif-like_mOase_dom"/>
</dbReference>
<dbReference type="Proteomes" id="UP000242763">
    <property type="component" value="Unassembled WGS sequence"/>
</dbReference>
<dbReference type="Pfam" id="PF00551">
    <property type="entry name" value="Formyl_trans_N"/>
    <property type="match status" value="1"/>
</dbReference>
<dbReference type="SUPFAM" id="SSF56801">
    <property type="entry name" value="Acetyl-CoA synthetase-like"/>
    <property type="match status" value="2"/>
</dbReference>
<keyword evidence="4" id="KW-0560">Oxidoreductase</keyword>
<proteinExistence type="predicted"/>
<dbReference type="FunFam" id="3.30.300.30:FF:000010">
    <property type="entry name" value="Enterobactin synthetase component F"/>
    <property type="match status" value="1"/>
</dbReference>
<dbReference type="CDD" id="cd05930">
    <property type="entry name" value="A_NRPS"/>
    <property type="match status" value="1"/>
</dbReference>
<dbReference type="STRING" id="1121003.SAMN03080618_02865"/>
<dbReference type="SUPFAM" id="SSF53328">
    <property type="entry name" value="Formyltransferase"/>
    <property type="match status" value="1"/>
</dbReference>
<dbReference type="PROSITE" id="PS00455">
    <property type="entry name" value="AMP_BINDING"/>
    <property type="match status" value="1"/>
</dbReference>
<dbReference type="EMBL" id="FORF01000017">
    <property type="protein sequence ID" value="SFJ39951.1"/>
    <property type="molecule type" value="Genomic_DNA"/>
</dbReference>
<dbReference type="InterPro" id="IPR020459">
    <property type="entry name" value="AMP-binding"/>
</dbReference>
<dbReference type="RefSeq" id="WP_091523649.1">
    <property type="nucleotide sequence ID" value="NZ_FORF01000017.1"/>
</dbReference>
<dbReference type="GO" id="GO:0043041">
    <property type="term" value="P:amino acid activation for nonribosomal peptide biosynthetic process"/>
    <property type="evidence" value="ECO:0007669"/>
    <property type="project" value="TreeGrafter"/>
</dbReference>
<dbReference type="SMART" id="SM00823">
    <property type="entry name" value="PKS_PP"/>
    <property type="match status" value="1"/>
</dbReference>
<dbReference type="OrthoDB" id="9803968at2"/>
<dbReference type="PANTHER" id="PTHR45527:SF1">
    <property type="entry name" value="FATTY ACID SYNTHASE"/>
    <property type="match status" value="1"/>
</dbReference>
<dbReference type="PRINTS" id="PR00154">
    <property type="entry name" value="AMPBINDING"/>
</dbReference>
<dbReference type="Gene3D" id="3.30.300.30">
    <property type="match status" value="1"/>
</dbReference>
<evidence type="ECO:0000259" key="3">
    <source>
        <dbReference type="PROSITE" id="PS50075"/>
    </source>
</evidence>
<dbReference type="GO" id="GO:0005737">
    <property type="term" value="C:cytoplasm"/>
    <property type="evidence" value="ECO:0007669"/>
    <property type="project" value="TreeGrafter"/>
</dbReference>
<keyword evidence="4" id="KW-0503">Monooxygenase</keyword>
<dbReference type="InterPro" id="IPR025110">
    <property type="entry name" value="AMP-bd_C"/>
</dbReference>
<organism evidence="4 5">
    <name type="scientific">Aquamicrobium aerolatum DSM 21857</name>
    <dbReference type="NCBI Taxonomy" id="1121003"/>
    <lineage>
        <taxon>Bacteria</taxon>
        <taxon>Pseudomonadati</taxon>
        <taxon>Pseudomonadota</taxon>
        <taxon>Alphaproteobacteria</taxon>
        <taxon>Hyphomicrobiales</taxon>
        <taxon>Phyllobacteriaceae</taxon>
        <taxon>Aerobium</taxon>
    </lineage>
</organism>
<protein>
    <submittedName>
        <fullName evidence="4">Natural product biosynthesis luciferase-like monooxygenase domain-containing protein</fullName>
    </submittedName>
</protein>
<dbReference type="InterPro" id="IPR029058">
    <property type="entry name" value="AB_hydrolase_fold"/>
</dbReference>
<dbReference type="Gene3D" id="3.40.50.12780">
    <property type="entry name" value="N-terminal domain of ligase-like"/>
    <property type="match status" value="1"/>
</dbReference>
<dbReference type="InterPro" id="IPR000873">
    <property type="entry name" value="AMP-dep_synth/lig_dom"/>
</dbReference>
<gene>
    <name evidence="4" type="ORF">SAMN03080618_02865</name>
</gene>
<dbReference type="InterPro" id="IPR011251">
    <property type="entry name" value="Luciferase-like_dom"/>
</dbReference>
<evidence type="ECO:0000313" key="4">
    <source>
        <dbReference type="EMBL" id="SFJ39951.1"/>
    </source>
</evidence>
<dbReference type="GO" id="GO:0016705">
    <property type="term" value="F:oxidoreductase activity, acting on paired donors, with incorporation or reduction of molecular oxygen"/>
    <property type="evidence" value="ECO:0007669"/>
    <property type="project" value="InterPro"/>
</dbReference>
<dbReference type="SUPFAM" id="SSF47336">
    <property type="entry name" value="ACP-like"/>
    <property type="match status" value="1"/>
</dbReference>
<reference evidence="5" key="1">
    <citation type="submission" date="2016-10" db="EMBL/GenBank/DDBJ databases">
        <authorList>
            <person name="Varghese N."/>
            <person name="Submissions S."/>
        </authorList>
    </citation>
    <scope>NUCLEOTIDE SEQUENCE [LARGE SCALE GENOMIC DNA]</scope>
    <source>
        <strain evidence="5">DSM 21857</strain>
    </source>
</reference>
<evidence type="ECO:0000313" key="5">
    <source>
        <dbReference type="Proteomes" id="UP000242763"/>
    </source>
</evidence>
<dbReference type="NCBIfam" id="TIGR04020">
    <property type="entry name" value="seco_metab_LLM"/>
    <property type="match status" value="1"/>
</dbReference>
<dbReference type="SUPFAM" id="SSF51679">
    <property type="entry name" value="Bacterial luciferase-like"/>
    <property type="match status" value="1"/>
</dbReference>
<keyword evidence="1" id="KW-0596">Phosphopantetheine</keyword>
<dbReference type="PROSITE" id="PS50075">
    <property type="entry name" value="CARRIER"/>
    <property type="match status" value="1"/>
</dbReference>
<evidence type="ECO:0000256" key="2">
    <source>
        <dbReference type="ARBA" id="ARBA00022553"/>
    </source>
</evidence>
<dbReference type="Gene3D" id="3.40.50.12230">
    <property type="match status" value="1"/>
</dbReference>
<sequence length="1534" mass="166917">MATFKCLLVGENSLLIQCADILIRNGCTIAGIATENASIEDWAIERQIPLVSTSNGIDSQLLAFDYDWLFSIANLRIIPEAAWQQARFGAINFHDGPLPQAAGLNTPSWALIEGHESHGVTWHALTRGIDEGDIHVAETFAISPDDTSLTLNTRCYEAGIESFGRLVRDLTAGTLQRVPQDLSQRRYYAKQRRPEGAGTLRFDRSAAELSSLFRGLTFGSGYQNPLALPKIVTPRGVFLVQDLKIGEQRHSVPGTVVSVDGEHVVIATADRCIRVVASTSPEQLQLSSVVAEGDQLPLLSQASVDSLNKALAHVSAHEELIARRLANLEDLNLAAVLPLPSGNTRSIPLDLPRANSANETAALILAYLARQSGKLDFHIAYSSDATSAFNAAHPGYFATSFPLHIRAKAEATTRDFLDAACQAMAKAEQQLSYAADLVDRTPGLAHPGLSIGLVRTAKLDATKHIDGCAITFVVAENGCLLIHDENRIAADSVATMIRRLAISFEGLDEATPFPSLPIISDTERQSLLYGLNQTATSYERTASIHELMARQAAATPQAVAIAYRGHSITYHELEQRAAHLAAHLGRHVQGPDTIIGLHLPRGIEMIVGAYAILKAGAAYLPLDPAFPANRLDQMISDSETKLVLSTDALSGRLAHEAAQRLLIEELLGQPAPQVNPHRSNPEDLAYVIYTSGSTGRPKGVMIEHRNVLNFFAGMDERIPRSRDKQDVWLAVTSLSFDISVLEIFWTLARGFKVVIHSSELDQVKSGQSPASASNEAMDFSLFYWGNDDGVGPQKYQTLLEGARFADEHGFTAIWTPERHFHAFGGPYPNPAVTGAAVAAITRNLAIRAGSCVLPLHHPARVAEEWAVVDNLCGGRVGLAFASGWMPEDFVLRPENAPPHNKTALLRDMETVRKLWRGESVEFGFGTGNVGVVTQPRPMSKELPVWLTTAGNPETYRDAARAGANVLTHLLGQSIEELADKIALYRRTLVEEGRNPADYKVTLMLHTMVGDDREVVRDQAREPMKDYLRSAAALVKQYAWAFPAFKKPAGVTNPMQVDLQSLAPEELDAILEFAFTRYFEDSGLFGTVEDAIARARQVQAIGVDEIACLIDFGLASTMVLDALVPLASVVAAMRAPATAESLPTGLAADIRREGVTHLQCTPSMASMFLNDPADRTAMASLKHLFIGGEPLRRTLVEELRQASAATLENMYGPTETTIWSSTKTVDTDEEVVSLGTPIANTCLYVLDRWLQPVPPGEAGELYIGGDGVARGYLNREDLTNQRFIPNPFAEGRIYATGDLVRYRADESLEFVGRVDNQVKIRGNRIELGEIETRLGELPGVREVIVTVREDHPGDKRIVAYLRGTAHTPIEAVREHLAKDLPEYMIPAHVVTLASFPLTPNAKVDRAKLPKPVVAVAAPADKADDAPPSSEHQRKIADAFKRVLNIPAVGLHENFFALGGHSLLAVQMHRDLKATIAPQLTITDIFRFPTVAGLAEHVSGKSNPSAQLDRVAERAALRRAAMEARRPVMASGGHGR</sequence>
<dbReference type="InterPro" id="IPR020806">
    <property type="entry name" value="PKS_PP-bd"/>
</dbReference>
<keyword evidence="5" id="KW-1185">Reference proteome</keyword>
<keyword evidence="2" id="KW-0597">Phosphoprotein</keyword>
<dbReference type="InterPro" id="IPR045851">
    <property type="entry name" value="AMP-bd_C_sf"/>
</dbReference>
<dbReference type="InterPro" id="IPR036477">
    <property type="entry name" value="Formyl_transf_N_sf"/>
</dbReference>
<dbReference type="InterPro" id="IPR002376">
    <property type="entry name" value="Formyl_transf_N"/>
</dbReference>
<dbReference type="Gene3D" id="2.30.38.10">
    <property type="entry name" value="Luciferase, Domain 3"/>
    <property type="match status" value="1"/>
</dbReference>
<dbReference type="InterPro" id="IPR036736">
    <property type="entry name" value="ACP-like_sf"/>
</dbReference>